<reference evidence="1 2" key="1">
    <citation type="submission" date="2019-05" db="EMBL/GenBank/DDBJ databases">
        <title>Another draft genome of Portunus trituberculatus and its Hox gene families provides insights of decapod evolution.</title>
        <authorList>
            <person name="Jeong J.-H."/>
            <person name="Song I."/>
            <person name="Kim S."/>
            <person name="Choi T."/>
            <person name="Kim D."/>
            <person name="Ryu S."/>
            <person name="Kim W."/>
        </authorList>
    </citation>
    <scope>NUCLEOTIDE SEQUENCE [LARGE SCALE GENOMIC DNA]</scope>
    <source>
        <tissue evidence="1">Muscle</tissue>
    </source>
</reference>
<proteinExistence type="predicted"/>
<comment type="caution">
    <text evidence="1">The sequence shown here is derived from an EMBL/GenBank/DDBJ whole genome shotgun (WGS) entry which is preliminary data.</text>
</comment>
<sequence length="73" mass="8102">MAMFLWPLGHRPLSRVRPRVLLLFPLVEFQARCASLFVVVPRVAGRGARRGPARCTPAVTTLPPLTFHAVVRA</sequence>
<protein>
    <submittedName>
        <fullName evidence="1">Uncharacterized protein</fullName>
    </submittedName>
</protein>
<name>A0A5B7G9M4_PORTR</name>
<accession>A0A5B7G9M4</accession>
<keyword evidence="2" id="KW-1185">Reference proteome</keyword>
<dbReference type="AlphaFoldDB" id="A0A5B7G9M4"/>
<organism evidence="1 2">
    <name type="scientific">Portunus trituberculatus</name>
    <name type="common">Swimming crab</name>
    <name type="synonym">Neptunus trituberculatus</name>
    <dbReference type="NCBI Taxonomy" id="210409"/>
    <lineage>
        <taxon>Eukaryota</taxon>
        <taxon>Metazoa</taxon>
        <taxon>Ecdysozoa</taxon>
        <taxon>Arthropoda</taxon>
        <taxon>Crustacea</taxon>
        <taxon>Multicrustacea</taxon>
        <taxon>Malacostraca</taxon>
        <taxon>Eumalacostraca</taxon>
        <taxon>Eucarida</taxon>
        <taxon>Decapoda</taxon>
        <taxon>Pleocyemata</taxon>
        <taxon>Brachyura</taxon>
        <taxon>Eubrachyura</taxon>
        <taxon>Portunoidea</taxon>
        <taxon>Portunidae</taxon>
        <taxon>Portuninae</taxon>
        <taxon>Portunus</taxon>
    </lineage>
</organism>
<gene>
    <name evidence="1" type="ORF">E2C01_047859</name>
</gene>
<dbReference type="EMBL" id="VSRR010012009">
    <property type="protein sequence ID" value="MPC53953.1"/>
    <property type="molecule type" value="Genomic_DNA"/>
</dbReference>
<dbReference type="Proteomes" id="UP000324222">
    <property type="component" value="Unassembled WGS sequence"/>
</dbReference>
<evidence type="ECO:0000313" key="1">
    <source>
        <dbReference type="EMBL" id="MPC53953.1"/>
    </source>
</evidence>
<evidence type="ECO:0000313" key="2">
    <source>
        <dbReference type="Proteomes" id="UP000324222"/>
    </source>
</evidence>